<dbReference type="AlphaFoldDB" id="A0A3E2GW76"/>
<protein>
    <submittedName>
        <fullName evidence="1">Uncharacterized protein</fullName>
    </submittedName>
</protein>
<feature type="non-terminal residue" evidence="1">
    <location>
        <position position="1"/>
    </location>
</feature>
<sequence>MLVRGGFGGIARWMRSRVVLATLALLVGVFFLRGVADYHQFSNASNAALHLLVPATSSNVNLCRLLLSAAVLNYPAPVLINWGAPEAQDAYVQHLAKVWTILDYLDVLVKNGKQDDLVLIVDGFDIHFQLPPEVLLQRYFQENERANKRIQAQHGRVAAARYGFKQTVIFGHDKLCWPMDNRRPACWAVPEASDPRYAYGPNTDSDSNKARARWLNSGTVLGPVSHVRDVFNATLDLIHKNHTTDSDQFYFANLWAAQEFQRSMLEPTGEPYKNINKDHVDWLTVDSTKRFDYYIGLDYEAVLFQTMAFFRPYLSWMKFDGLPKSTKTPRGTPLTHQISDPYYDRVLPADLANSRSPFYAALKTRTPDDTSPSSLPLQLTWQDFKLGVNAISNQIFPLLHFTGPKEFRHLWWGRMWYVPYGEELLKASARLLQMPKEPISPQPIGGQVWWSGELDAWKGVDLGAKGGAFSDNSTFLAWDGLCLEHEPVVFGREPEV</sequence>
<evidence type="ECO:0000313" key="1">
    <source>
        <dbReference type="EMBL" id="RFU25366.1"/>
    </source>
</evidence>
<organism evidence="1 2">
    <name type="scientific">Scytalidium lignicola</name>
    <name type="common">Hyphomycete</name>
    <dbReference type="NCBI Taxonomy" id="5539"/>
    <lineage>
        <taxon>Eukaryota</taxon>
        <taxon>Fungi</taxon>
        <taxon>Dikarya</taxon>
        <taxon>Ascomycota</taxon>
        <taxon>Pezizomycotina</taxon>
        <taxon>Leotiomycetes</taxon>
        <taxon>Leotiomycetes incertae sedis</taxon>
        <taxon>Scytalidium</taxon>
    </lineage>
</organism>
<proteinExistence type="predicted"/>
<dbReference type="OMA" id="HVAIEYE"/>
<dbReference type="PANTHER" id="PTHR36587">
    <property type="entry name" value="EXPRESSION SITE-ASSOCIATED GENE 3 (ESAG3)-LIKE PROTEIN"/>
    <property type="match status" value="1"/>
</dbReference>
<name>A0A3E2GW76_SCYLI</name>
<dbReference type="PANTHER" id="PTHR36587:SF2">
    <property type="entry name" value="EXPRESSION SITE-ASSOCIATED GENE 3 (ESAG3)-LIKE PROTEIN"/>
    <property type="match status" value="1"/>
</dbReference>
<dbReference type="EMBL" id="NCSJ02000339">
    <property type="protein sequence ID" value="RFU25366.1"/>
    <property type="molecule type" value="Genomic_DNA"/>
</dbReference>
<dbReference type="STRING" id="5539.A0A3E2GW76"/>
<reference evidence="1 2" key="1">
    <citation type="submission" date="2018-05" db="EMBL/GenBank/DDBJ databases">
        <title>Draft genome sequence of Scytalidium lignicola DSM 105466, a ubiquitous saprotrophic fungus.</title>
        <authorList>
            <person name="Buettner E."/>
            <person name="Gebauer A.M."/>
            <person name="Hofrichter M."/>
            <person name="Liers C."/>
            <person name="Kellner H."/>
        </authorList>
    </citation>
    <scope>NUCLEOTIDE SEQUENCE [LARGE SCALE GENOMIC DNA]</scope>
    <source>
        <strain evidence="1 2">DSM 105466</strain>
    </source>
</reference>
<accession>A0A3E2GW76</accession>
<gene>
    <name evidence="1" type="ORF">B7463_g10976</name>
</gene>
<evidence type="ECO:0000313" key="2">
    <source>
        <dbReference type="Proteomes" id="UP000258309"/>
    </source>
</evidence>
<dbReference type="CDD" id="cd22997">
    <property type="entry name" value="GT_LH"/>
    <property type="match status" value="1"/>
</dbReference>
<keyword evidence="2" id="KW-1185">Reference proteome</keyword>
<dbReference type="Proteomes" id="UP000258309">
    <property type="component" value="Unassembled WGS sequence"/>
</dbReference>
<feature type="non-terminal residue" evidence="1">
    <location>
        <position position="496"/>
    </location>
</feature>
<dbReference type="OrthoDB" id="422736at2759"/>
<comment type="caution">
    <text evidence="1">The sequence shown here is derived from an EMBL/GenBank/DDBJ whole genome shotgun (WGS) entry which is preliminary data.</text>
</comment>